<feature type="region of interest" description="Disordered" evidence="1">
    <location>
        <begin position="1"/>
        <end position="21"/>
    </location>
</feature>
<gene>
    <name evidence="2" type="ORF">RRG08_058529</name>
</gene>
<dbReference type="EMBL" id="JAWDGP010001963">
    <property type="protein sequence ID" value="KAK3786471.1"/>
    <property type="molecule type" value="Genomic_DNA"/>
</dbReference>
<organism evidence="2 3">
    <name type="scientific">Elysia crispata</name>
    <name type="common">lettuce slug</name>
    <dbReference type="NCBI Taxonomy" id="231223"/>
    <lineage>
        <taxon>Eukaryota</taxon>
        <taxon>Metazoa</taxon>
        <taxon>Spiralia</taxon>
        <taxon>Lophotrochozoa</taxon>
        <taxon>Mollusca</taxon>
        <taxon>Gastropoda</taxon>
        <taxon>Heterobranchia</taxon>
        <taxon>Euthyneura</taxon>
        <taxon>Panpulmonata</taxon>
        <taxon>Sacoglossa</taxon>
        <taxon>Placobranchoidea</taxon>
        <taxon>Plakobranchidae</taxon>
        <taxon>Elysia</taxon>
    </lineage>
</organism>
<keyword evidence="3" id="KW-1185">Reference proteome</keyword>
<feature type="compositionally biased region" description="Polar residues" evidence="1">
    <location>
        <begin position="1"/>
        <end position="14"/>
    </location>
</feature>
<sequence length="230" mass="25315">MAPRSTPNRATTSEKLARSKSDFCHKGRKQGIRDMMARLTGSCVIEMTFFGQNHRAAGINKGEASLHQNSASSGRRGSRTEPEDRPSFGVVCQPKRFPVLGPTRHDTQQFFSMSQTRTDCFLYYPCEVVINTGNCCGQPPSFLLLAVKERLNSPHVRLPCGQSYGAKELQDGRRREPTVEPSVSAELKSTAVAAMSSAKINIYCRGDYSEFTSSLDPVTALVTGTIKRTD</sequence>
<protein>
    <submittedName>
        <fullName evidence="2">Uncharacterized protein</fullName>
    </submittedName>
</protein>
<evidence type="ECO:0000256" key="1">
    <source>
        <dbReference type="SAM" id="MobiDB-lite"/>
    </source>
</evidence>
<dbReference type="AlphaFoldDB" id="A0AAE1AFU4"/>
<feature type="compositionally biased region" description="Polar residues" evidence="1">
    <location>
        <begin position="66"/>
        <end position="75"/>
    </location>
</feature>
<reference evidence="2" key="1">
    <citation type="journal article" date="2023" name="G3 (Bethesda)">
        <title>A reference genome for the long-term kleptoplast-retaining sea slug Elysia crispata morphotype clarki.</title>
        <authorList>
            <person name="Eastman K.E."/>
            <person name="Pendleton A.L."/>
            <person name="Shaikh M.A."/>
            <person name="Suttiyut T."/>
            <person name="Ogas R."/>
            <person name="Tomko P."/>
            <person name="Gavelis G."/>
            <person name="Widhalm J.R."/>
            <person name="Wisecaver J.H."/>
        </authorList>
    </citation>
    <scope>NUCLEOTIDE SEQUENCE</scope>
    <source>
        <strain evidence="2">ECLA1</strain>
    </source>
</reference>
<comment type="caution">
    <text evidence="2">The sequence shown here is derived from an EMBL/GenBank/DDBJ whole genome shotgun (WGS) entry which is preliminary data.</text>
</comment>
<dbReference type="Proteomes" id="UP001283361">
    <property type="component" value="Unassembled WGS sequence"/>
</dbReference>
<proteinExistence type="predicted"/>
<feature type="region of interest" description="Disordered" evidence="1">
    <location>
        <begin position="61"/>
        <end position="88"/>
    </location>
</feature>
<accession>A0AAE1AFU4</accession>
<name>A0AAE1AFU4_9GAST</name>
<evidence type="ECO:0000313" key="3">
    <source>
        <dbReference type="Proteomes" id="UP001283361"/>
    </source>
</evidence>
<evidence type="ECO:0000313" key="2">
    <source>
        <dbReference type="EMBL" id="KAK3786471.1"/>
    </source>
</evidence>